<keyword evidence="2" id="KW-0863">Zinc-finger</keyword>
<keyword evidence="3" id="KW-0862">Zinc</keyword>
<dbReference type="Pfam" id="PF10551">
    <property type="entry name" value="MULE"/>
    <property type="match status" value="1"/>
</dbReference>
<evidence type="ECO:0000313" key="6">
    <source>
        <dbReference type="EMBL" id="CAD2152156.1"/>
    </source>
</evidence>
<reference evidence="6 7" key="1">
    <citation type="submission" date="2020-08" db="EMBL/GenBank/DDBJ databases">
        <authorList>
            <person name="Koutsovoulos G."/>
            <person name="Danchin GJ E."/>
        </authorList>
    </citation>
    <scope>NUCLEOTIDE SEQUENCE [LARGE SCALE GENOMIC DNA]</scope>
</reference>
<dbReference type="InterPro" id="IPR018289">
    <property type="entry name" value="MULE_transposase_dom"/>
</dbReference>
<proteinExistence type="predicted"/>
<dbReference type="OrthoDB" id="5844348at2759"/>
<evidence type="ECO:0000256" key="1">
    <source>
        <dbReference type="ARBA" id="ARBA00022723"/>
    </source>
</evidence>
<accession>A0A6V7UAZ6</accession>
<dbReference type="Proteomes" id="UP000580250">
    <property type="component" value="Unassembled WGS sequence"/>
</dbReference>
<evidence type="ECO:0000259" key="4">
    <source>
        <dbReference type="Pfam" id="PF04500"/>
    </source>
</evidence>
<evidence type="ECO:0000313" key="7">
    <source>
        <dbReference type="Proteomes" id="UP000580250"/>
    </source>
</evidence>
<dbReference type="GO" id="GO:0008270">
    <property type="term" value="F:zinc ion binding"/>
    <property type="evidence" value="ECO:0007669"/>
    <property type="project" value="UniProtKB-KW"/>
</dbReference>
<organism evidence="6 7">
    <name type="scientific">Meloidogyne enterolobii</name>
    <name type="common">Root-knot nematode worm</name>
    <name type="synonym">Meloidogyne mayaguensis</name>
    <dbReference type="NCBI Taxonomy" id="390850"/>
    <lineage>
        <taxon>Eukaryota</taxon>
        <taxon>Metazoa</taxon>
        <taxon>Ecdysozoa</taxon>
        <taxon>Nematoda</taxon>
        <taxon>Chromadorea</taxon>
        <taxon>Rhabditida</taxon>
        <taxon>Tylenchina</taxon>
        <taxon>Tylenchomorpha</taxon>
        <taxon>Tylenchoidea</taxon>
        <taxon>Meloidogynidae</taxon>
        <taxon>Meloidogyninae</taxon>
        <taxon>Meloidogyne</taxon>
    </lineage>
</organism>
<evidence type="ECO:0000259" key="5">
    <source>
        <dbReference type="Pfam" id="PF10551"/>
    </source>
</evidence>
<dbReference type="AlphaFoldDB" id="A0A6V7UAZ6"/>
<comment type="caution">
    <text evidence="6">The sequence shown here is derived from an EMBL/GenBank/DDBJ whole genome shotgun (WGS) entry which is preliminary data.</text>
</comment>
<keyword evidence="1" id="KW-0479">Metal-binding</keyword>
<feature type="domain" description="MULE transposase" evidence="5">
    <location>
        <begin position="187"/>
        <end position="286"/>
    </location>
</feature>
<evidence type="ECO:0000256" key="3">
    <source>
        <dbReference type="ARBA" id="ARBA00022833"/>
    </source>
</evidence>
<gene>
    <name evidence="6" type="ORF">MENT_LOCUS10641</name>
</gene>
<dbReference type="Gene3D" id="2.20.25.240">
    <property type="match status" value="1"/>
</dbReference>
<protein>
    <submittedName>
        <fullName evidence="6">Uncharacterized protein</fullName>
    </submittedName>
</protein>
<sequence>MASFVKSTKNADKLVFEGFIYVKYKNGAANKRYWRCEYWRSCKCYGFAVTNANNEVTVTKQHNHGPSPNRIELARIKDRITQAAINSTLSPREIVNEQLAGISEQAKATLPKFVNLQKTVGRKRYADGYRMPLPNSLSEIEIPEQLRRTKTELQEEFILVDTGPADPNRIILLGSRTDVARLAGCDVWICDGTFKNGGNVQTLYQLWIIYGRFGRSFVLPFIYILIPSKTTDFYLRSIELLLVKVDEINPGSRPQTIIIDFEKVEEQALRNAFPYAIIHGCFFHFKESIWRKIQEFGWGLQHQEEDGFLKYLKMFVCLTFVDPAYVRASFHRLAQMFLEVFSNGDLESPHFAFIDYMERTWVGRELMPPRYPPTIWNNKDITIEQLPKSSNSVESWHNTFAGIFNRHSSNPYNLVRALLDKQARVDTIAVRISSGAVVQMFSRPEYRRDNQNLLNVLRGVGGPRDPIEFLTACSNFINF</sequence>
<feature type="domain" description="FLYWCH-type" evidence="4">
    <location>
        <begin position="4"/>
        <end position="64"/>
    </location>
</feature>
<dbReference type="Pfam" id="PF04500">
    <property type="entry name" value="FLYWCH"/>
    <property type="match status" value="1"/>
</dbReference>
<name>A0A6V7UAZ6_MELEN</name>
<dbReference type="InterPro" id="IPR007588">
    <property type="entry name" value="Znf_FLYWCH"/>
</dbReference>
<evidence type="ECO:0000256" key="2">
    <source>
        <dbReference type="ARBA" id="ARBA00022771"/>
    </source>
</evidence>
<dbReference type="EMBL" id="CAJEWN010000050">
    <property type="protein sequence ID" value="CAD2152156.1"/>
    <property type="molecule type" value="Genomic_DNA"/>
</dbReference>